<evidence type="ECO:0000313" key="2">
    <source>
        <dbReference type="EMBL" id="AUH65906.1"/>
    </source>
</evidence>
<feature type="domain" description="Ig-like SoxY" evidence="1">
    <location>
        <begin position="38"/>
        <end position="138"/>
    </location>
</feature>
<dbReference type="Pfam" id="PF13501">
    <property type="entry name" value="SoxY"/>
    <property type="match status" value="1"/>
</dbReference>
<organism evidence="2 3">
    <name type="scientific">Paracoccus zhejiangensis</name>
    <dbReference type="NCBI Taxonomy" id="1077935"/>
    <lineage>
        <taxon>Bacteria</taxon>
        <taxon>Pseudomonadati</taxon>
        <taxon>Pseudomonadota</taxon>
        <taxon>Alphaproteobacteria</taxon>
        <taxon>Rhodobacterales</taxon>
        <taxon>Paracoccaceae</taxon>
        <taxon>Paracoccus</taxon>
    </lineage>
</organism>
<protein>
    <submittedName>
        <fullName evidence="2">Thiosulfate oxidation carrier protein SoxY</fullName>
    </submittedName>
</protein>
<reference evidence="2 3" key="1">
    <citation type="journal article" date="2013" name="Antonie Van Leeuwenhoek">
        <title>Paracoccus zhejiangensis sp. nov., isolated from activated sludge in wastewater-treatment system.</title>
        <authorList>
            <person name="Wu Z.G."/>
            <person name="Zhang D.F."/>
            <person name="Liu Y.L."/>
            <person name="Wang F."/>
            <person name="Jiang X."/>
            <person name="Li C."/>
            <person name="Li S.P."/>
            <person name="Hong Q."/>
            <person name="Li W.J."/>
        </authorList>
    </citation>
    <scope>NUCLEOTIDE SEQUENCE [LARGE SCALE GENOMIC DNA]</scope>
    <source>
        <strain evidence="2 3">J6</strain>
    </source>
</reference>
<dbReference type="InterPro" id="IPR006311">
    <property type="entry name" value="TAT_signal"/>
</dbReference>
<proteinExistence type="predicted"/>
<dbReference type="InterPro" id="IPR038162">
    <property type="entry name" value="SoxY_sf"/>
</dbReference>
<keyword evidence="3" id="KW-1185">Reference proteome</keyword>
<dbReference type="PIRSF" id="PIRSF010312">
    <property type="entry name" value="Sulphur_oxidation_SoxY"/>
    <property type="match status" value="1"/>
</dbReference>
<dbReference type="OrthoDB" id="9804570at2"/>
<dbReference type="InterPro" id="IPR032711">
    <property type="entry name" value="SoxY"/>
</dbReference>
<dbReference type="InterPro" id="IPR016568">
    <property type="entry name" value="Sulphur_oxidation_SoxY"/>
</dbReference>
<dbReference type="KEGG" id="pzh:CX676_18505"/>
<gene>
    <name evidence="2" type="ORF">CX676_18505</name>
</gene>
<evidence type="ECO:0000313" key="3">
    <source>
        <dbReference type="Proteomes" id="UP000234530"/>
    </source>
</evidence>
<dbReference type="AlphaFoldDB" id="A0A2H5F2Y9"/>
<dbReference type="RefSeq" id="WP_101753884.1">
    <property type="nucleotide sequence ID" value="NZ_CP025430.1"/>
</dbReference>
<dbReference type="Gene3D" id="2.60.40.2470">
    <property type="entry name" value="SoxY domain"/>
    <property type="match status" value="1"/>
</dbReference>
<evidence type="ECO:0000259" key="1">
    <source>
        <dbReference type="Pfam" id="PF13501"/>
    </source>
</evidence>
<dbReference type="PROSITE" id="PS51318">
    <property type="entry name" value="TAT"/>
    <property type="match status" value="1"/>
</dbReference>
<name>A0A2H5F2Y9_9RHOB</name>
<dbReference type="EMBL" id="CP025430">
    <property type="protein sequence ID" value="AUH65906.1"/>
    <property type="molecule type" value="Genomic_DNA"/>
</dbReference>
<accession>A0A2H5F2Y9</accession>
<sequence>MIDRREMLAAGLTGLALTALPWPARAVEPTADQLIVAFTGGVTPAGTGVTLDLPEVAENGFSVPVSLAAPGATEILLLAPENPWPQLARFRFGPLSGRQAVSTRIRLARTQEVIALARLADGNLARTSTWVEVIVGGCGA</sequence>
<dbReference type="Proteomes" id="UP000234530">
    <property type="component" value="Chromosome"/>
</dbReference>